<dbReference type="Pfam" id="PF03548">
    <property type="entry name" value="LolA"/>
    <property type="match status" value="1"/>
</dbReference>
<feature type="region of interest" description="Disordered" evidence="2">
    <location>
        <begin position="44"/>
        <end position="81"/>
    </location>
</feature>
<organism evidence="3 4">
    <name type="scientific">Beijerinckia indica subsp. indica (strain ATCC 9039 / DSM 1715 / NCIMB 8712)</name>
    <dbReference type="NCBI Taxonomy" id="395963"/>
    <lineage>
        <taxon>Bacteria</taxon>
        <taxon>Pseudomonadati</taxon>
        <taxon>Pseudomonadota</taxon>
        <taxon>Alphaproteobacteria</taxon>
        <taxon>Hyphomicrobiales</taxon>
        <taxon>Beijerinckiaceae</taxon>
        <taxon>Beijerinckia</taxon>
    </lineage>
</organism>
<keyword evidence="3" id="KW-0449">Lipoprotein</keyword>
<sequence length="268" mass="28933">MKRTMAILARRQASPFIGQATAGLLLCSALLGLFGGVPAWAEANPPRPDKPLPEKASPAKPATPKPPVPTAPTTKPVAAQTAASAAPKPFVPLDQATAIQKANAYFSSAITMVGDFVQVGSDGRRTEGKLYVQRPGRLRFEYAAPATLEIVADGLSLAVHDRRTATKDVYFISQTPLKFLLKDQVDLAQDVKVVEVQSDPSAVTIIIEDKATFGGTSRINLVFDPVKFTLKQWKVTDPQGYETLVSLFNLDLTKKPDPALFQLTQDHL</sequence>
<dbReference type="HOGENOM" id="CLU_055272_0_1_5"/>
<reference evidence="3 4" key="2">
    <citation type="journal article" date="2010" name="J. Bacteriol.">
        <title>Complete genome sequence of Beijerinckia indica subsp. indica.</title>
        <authorList>
            <person name="Tamas I."/>
            <person name="Dedysh S.N."/>
            <person name="Liesack W."/>
            <person name="Stott M.B."/>
            <person name="Alam M."/>
            <person name="Murrell J.C."/>
            <person name="Dunfield P.F."/>
        </authorList>
    </citation>
    <scope>NUCLEOTIDE SEQUENCE [LARGE SCALE GENOMIC DNA]</scope>
    <source>
        <strain evidence="4">ATCC 9039 / DSM 1715 / NCIMB 8712</strain>
    </source>
</reference>
<dbReference type="CDD" id="cd16325">
    <property type="entry name" value="LolA"/>
    <property type="match status" value="1"/>
</dbReference>
<dbReference type="Gene3D" id="2.50.20.10">
    <property type="entry name" value="Lipoprotein localisation LolA/LolB/LppX"/>
    <property type="match status" value="1"/>
</dbReference>
<dbReference type="PANTHER" id="PTHR35869:SF1">
    <property type="entry name" value="OUTER-MEMBRANE LIPOPROTEIN CARRIER PROTEIN"/>
    <property type="match status" value="1"/>
</dbReference>
<feature type="compositionally biased region" description="Low complexity" evidence="2">
    <location>
        <begin position="71"/>
        <end position="81"/>
    </location>
</feature>
<evidence type="ECO:0000256" key="1">
    <source>
        <dbReference type="ARBA" id="ARBA00022729"/>
    </source>
</evidence>
<gene>
    <name evidence="3" type="ordered locus">Bind_0445</name>
</gene>
<keyword evidence="4" id="KW-1185">Reference proteome</keyword>
<protein>
    <submittedName>
        <fullName evidence="3">Outer membrane lipoprotein carrier protein LolA</fullName>
    </submittedName>
</protein>
<dbReference type="eggNOG" id="COG2834">
    <property type="taxonomic scope" value="Bacteria"/>
</dbReference>
<name>B2IE74_BEII9</name>
<dbReference type="AlphaFoldDB" id="B2IE74"/>
<proteinExistence type="predicted"/>
<dbReference type="InterPro" id="IPR004564">
    <property type="entry name" value="OM_lipoprot_carrier_LolA-like"/>
</dbReference>
<dbReference type="STRING" id="395963.Bind_0445"/>
<reference evidence="4" key="1">
    <citation type="submission" date="2008-03" db="EMBL/GenBank/DDBJ databases">
        <title>Complete sequence of chromosome of Beijerinckia indica subsp. indica ATCC 9039.</title>
        <authorList>
            <consortium name="US DOE Joint Genome Institute"/>
            <person name="Copeland A."/>
            <person name="Lucas S."/>
            <person name="Lapidus A."/>
            <person name="Glavina del Rio T."/>
            <person name="Dalin E."/>
            <person name="Tice H."/>
            <person name="Bruce D."/>
            <person name="Goodwin L."/>
            <person name="Pitluck S."/>
            <person name="LaButti K."/>
            <person name="Schmutz J."/>
            <person name="Larimer F."/>
            <person name="Land M."/>
            <person name="Hauser L."/>
            <person name="Kyrpides N."/>
            <person name="Mikhailova N."/>
            <person name="Dunfield P.F."/>
            <person name="Dedysh S.N."/>
            <person name="Liesack W."/>
            <person name="Saw J.H."/>
            <person name="Alam M."/>
            <person name="Chen Y."/>
            <person name="Murrell J.C."/>
            <person name="Richardson P."/>
        </authorList>
    </citation>
    <scope>NUCLEOTIDE SEQUENCE [LARGE SCALE GENOMIC DNA]</scope>
    <source>
        <strain evidence="4">ATCC 9039 / DSM 1715 / NCIMB 8712</strain>
    </source>
</reference>
<accession>B2IE74</accession>
<dbReference type="PANTHER" id="PTHR35869">
    <property type="entry name" value="OUTER-MEMBRANE LIPOPROTEIN CARRIER PROTEIN"/>
    <property type="match status" value="1"/>
</dbReference>
<dbReference type="InterPro" id="IPR029046">
    <property type="entry name" value="LolA/LolB/LppX"/>
</dbReference>
<evidence type="ECO:0000313" key="3">
    <source>
        <dbReference type="EMBL" id="ACB94098.1"/>
    </source>
</evidence>
<evidence type="ECO:0000256" key="2">
    <source>
        <dbReference type="SAM" id="MobiDB-lite"/>
    </source>
</evidence>
<dbReference type="SUPFAM" id="SSF89392">
    <property type="entry name" value="Prokaryotic lipoproteins and lipoprotein localization factors"/>
    <property type="match status" value="1"/>
</dbReference>
<keyword evidence="1" id="KW-0732">Signal</keyword>
<evidence type="ECO:0000313" key="4">
    <source>
        <dbReference type="Proteomes" id="UP000001695"/>
    </source>
</evidence>
<dbReference type="KEGG" id="bid:Bind_0445"/>
<dbReference type="Proteomes" id="UP000001695">
    <property type="component" value="Chromosome"/>
</dbReference>
<feature type="compositionally biased region" description="Pro residues" evidence="2">
    <location>
        <begin position="61"/>
        <end position="70"/>
    </location>
</feature>
<dbReference type="EMBL" id="CP001016">
    <property type="protein sequence ID" value="ACB94098.1"/>
    <property type="molecule type" value="Genomic_DNA"/>
</dbReference>